<protein>
    <submittedName>
        <fullName evidence="2">Uncharacterized protein</fullName>
    </submittedName>
</protein>
<keyword evidence="3" id="KW-1185">Reference proteome</keyword>
<sequence>MIGIGIAIGERSVAGTFACIIALVFVMGFGFKKKKKMREAGEL</sequence>
<name>A0A0A8X8X2_MESS1</name>
<dbReference type="STRING" id="1321606.SAMD00020551_2769"/>
<gene>
    <name evidence="2" type="ORF">SAMD00020551_2769</name>
</gene>
<dbReference type="EMBL" id="BASE01000063">
    <property type="protein sequence ID" value="GAM14616.1"/>
    <property type="molecule type" value="Genomic_DNA"/>
</dbReference>
<evidence type="ECO:0000313" key="2">
    <source>
        <dbReference type="EMBL" id="GAM14616.1"/>
    </source>
</evidence>
<organism evidence="2 3">
    <name type="scientific">Mesobacillus selenatarsenatis (strain DSM 18680 / JCM 14380 / FERM P-15431 / SF-1)</name>
    <dbReference type="NCBI Taxonomy" id="1321606"/>
    <lineage>
        <taxon>Bacteria</taxon>
        <taxon>Bacillati</taxon>
        <taxon>Bacillota</taxon>
        <taxon>Bacilli</taxon>
        <taxon>Bacillales</taxon>
        <taxon>Bacillaceae</taxon>
        <taxon>Mesobacillus</taxon>
    </lineage>
</organism>
<evidence type="ECO:0000313" key="3">
    <source>
        <dbReference type="Proteomes" id="UP000031014"/>
    </source>
</evidence>
<proteinExistence type="predicted"/>
<dbReference type="Proteomes" id="UP000031014">
    <property type="component" value="Unassembled WGS sequence"/>
</dbReference>
<keyword evidence="1" id="KW-0812">Transmembrane</keyword>
<feature type="transmembrane region" description="Helical" evidence="1">
    <location>
        <begin position="12"/>
        <end position="31"/>
    </location>
</feature>
<evidence type="ECO:0000256" key="1">
    <source>
        <dbReference type="SAM" id="Phobius"/>
    </source>
</evidence>
<dbReference type="InterPro" id="IPR035211">
    <property type="entry name" value="DUF5325"/>
</dbReference>
<dbReference type="Pfam" id="PF17259">
    <property type="entry name" value="DUF5325"/>
    <property type="match status" value="1"/>
</dbReference>
<accession>A0A0A8X8X2</accession>
<dbReference type="AlphaFoldDB" id="A0A0A8X8X2"/>
<keyword evidence="1" id="KW-1133">Transmembrane helix</keyword>
<keyword evidence="1" id="KW-0472">Membrane</keyword>
<reference evidence="2 3" key="1">
    <citation type="submission" date="2013-06" db="EMBL/GenBank/DDBJ databases">
        <title>Whole genome shotgun sequence of Bacillus selenatarsenatis SF-1.</title>
        <authorList>
            <person name="Kuroda M."/>
            <person name="Sei K."/>
            <person name="Yamashita M."/>
            <person name="Ike M."/>
        </authorList>
    </citation>
    <scope>NUCLEOTIDE SEQUENCE [LARGE SCALE GENOMIC DNA]</scope>
    <source>
        <strain evidence="2 3">SF-1</strain>
    </source>
</reference>
<comment type="caution">
    <text evidence="2">The sequence shown here is derived from an EMBL/GenBank/DDBJ whole genome shotgun (WGS) entry which is preliminary data.</text>
</comment>